<organism evidence="3 4">
    <name type="scientific">Fontibacillus solani</name>
    <dbReference type="NCBI Taxonomy" id="1572857"/>
    <lineage>
        <taxon>Bacteria</taxon>
        <taxon>Bacillati</taxon>
        <taxon>Bacillota</taxon>
        <taxon>Bacilli</taxon>
        <taxon>Bacillales</taxon>
        <taxon>Paenibacillaceae</taxon>
        <taxon>Fontibacillus</taxon>
    </lineage>
</organism>
<dbReference type="CDD" id="cd17470">
    <property type="entry name" value="T3SS_Flik_C"/>
    <property type="match status" value="1"/>
</dbReference>
<dbReference type="RefSeq" id="WP_182536051.1">
    <property type="nucleotide sequence ID" value="NZ_JACJIP010000015.1"/>
</dbReference>
<feature type="region of interest" description="Disordered" evidence="1">
    <location>
        <begin position="414"/>
        <end position="440"/>
    </location>
</feature>
<dbReference type="InterPro" id="IPR021136">
    <property type="entry name" value="Flagellar_hook_control-like_C"/>
</dbReference>
<keyword evidence="3" id="KW-0966">Cell projection</keyword>
<dbReference type="Proteomes" id="UP000567067">
    <property type="component" value="Unassembled WGS sequence"/>
</dbReference>
<keyword evidence="4" id="KW-1185">Reference proteome</keyword>
<sequence>MSQTVLNLAAGNAAGTLWYGVSGKTSTASGTTPSFDQTLLAMLTGNITSQDSLVSNPLLTLAGLVETGDTSGLNEEEQSLALLLDNLLQQLQQLDEVLNQSDLTDEANTELLASLQAWLQNVYQLLQNNSTAGADLNQSNGAVVELPVLAQHPQTMKFAVQDALLQLITASSKQNAGNTAIDATQIKAMLESLQNVLSSAGITGELNSSNKSTAFSEFAALLANKNGLETSGSLAQVQRQGDDTQGRLVQQKSDAIVPVTTVNSSATLSANTESFSGEAGDTDHPLQAGNIVTAGQLAMRDIGATPLKTVQTPTVPVEKFSQEMSGFLVSKFDIVKANGISEAKISLYPEHLGQVDVKITMQNGLLTAQFVTEHAFAKESLEAQMAQLRQALQSQGLQVNKLEVTQNTALSSHMYQDGRQSGNGSSQQQNGKRREVLRDDEAIMIKDLSDEWHDWVTEARSSEDSLGSSFVARA</sequence>
<dbReference type="EMBL" id="JACJIP010000015">
    <property type="protein sequence ID" value="MBA9086129.1"/>
    <property type="molecule type" value="Genomic_DNA"/>
</dbReference>
<evidence type="ECO:0000313" key="4">
    <source>
        <dbReference type="Proteomes" id="UP000567067"/>
    </source>
</evidence>
<dbReference type="PANTHER" id="PTHR37533:SF2">
    <property type="entry name" value="FLAGELLAR HOOK-LENGTH CONTROL PROTEIN"/>
    <property type="match status" value="1"/>
</dbReference>
<gene>
    <name evidence="3" type="ORF">FHR92_002602</name>
</gene>
<proteinExistence type="predicted"/>
<evidence type="ECO:0000259" key="2">
    <source>
        <dbReference type="Pfam" id="PF02120"/>
    </source>
</evidence>
<comment type="caution">
    <text evidence="3">The sequence shown here is derived from an EMBL/GenBank/DDBJ whole genome shotgun (WGS) entry which is preliminary data.</text>
</comment>
<keyword evidence="3" id="KW-0969">Cilium</keyword>
<name>A0A7W3SU30_9BACL</name>
<protein>
    <submittedName>
        <fullName evidence="3">Flagellar hook-length control protein FliK</fullName>
    </submittedName>
</protein>
<accession>A0A7W3SU30</accession>
<evidence type="ECO:0000256" key="1">
    <source>
        <dbReference type="SAM" id="MobiDB-lite"/>
    </source>
</evidence>
<evidence type="ECO:0000313" key="3">
    <source>
        <dbReference type="EMBL" id="MBA9086129.1"/>
    </source>
</evidence>
<dbReference type="AlphaFoldDB" id="A0A7W3SU30"/>
<keyword evidence="3" id="KW-0282">Flagellum</keyword>
<dbReference type="InterPro" id="IPR038610">
    <property type="entry name" value="FliK-like_C_sf"/>
</dbReference>
<dbReference type="Pfam" id="PF02120">
    <property type="entry name" value="Flg_hook"/>
    <property type="match status" value="1"/>
</dbReference>
<dbReference type="InterPro" id="IPR052563">
    <property type="entry name" value="FliK"/>
</dbReference>
<feature type="compositionally biased region" description="Low complexity" evidence="1">
    <location>
        <begin position="420"/>
        <end position="430"/>
    </location>
</feature>
<reference evidence="3 4" key="1">
    <citation type="submission" date="2020-08" db="EMBL/GenBank/DDBJ databases">
        <title>Genomic Encyclopedia of Type Strains, Phase III (KMG-III): the genomes of soil and plant-associated and newly described type strains.</title>
        <authorList>
            <person name="Whitman W."/>
        </authorList>
    </citation>
    <scope>NUCLEOTIDE SEQUENCE [LARGE SCALE GENOMIC DNA]</scope>
    <source>
        <strain evidence="3 4">CECT 8693</strain>
    </source>
</reference>
<feature type="domain" description="Flagellar hook-length control protein-like C-terminal" evidence="2">
    <location>
        <begin position="336"/>
        <end position="408"/>
    </location>
</feature>
<dbReference type="PANTHER" id="PTHR37533">
    <property type="entry name" value="FLAGELLAR HOOK-LENGTH CONTROL PROTEIN"/>
    <property type="match status" value="1"/>
</dbReference>
<dbReference type="Gene3D" id="3.30.750.140">
    <property type="match status" value="1"/>
</dbReference>